<sequence>MNAPNAITSILDDLRDKSDLADALDVCVHHCANDPDFVSEFNRLTGSCFPQGDEAELERFVHFVGEYVLLPLIPSFLESPASDPTETQNG</sequence>
<organism evidence="1 2">
    <name type="scientific">Candidatus Competibacter denitrificans Run_A_D11</name>
    <dbReference type="NCBI Taxonomy" id="1400863"/>
    <lineage>
        <taxon>Bacteria</taxon>
        <taxon>Pseudomonadati</taxon>
        <taxon>Pseudomonadota</taxon>
        <taxon>Gammaproteobacteria</taxon>
        <taxon>Candidatus Competibacteraceae</taxon>
        <taxon>Candidatus Competibacter</taxon>
    </lineage>
</organism>
<name>W6M232_9GAMM</name>
<dbReference type="RefSeq" id="WP_048670662.1">
    <property type="nucleotide sequence ID" value="NZ_CBTJ020000020.1"/>
</dbReference>
<protein>
    <submittedName>
        <fullName evidence="1">Uncharacterized protein</fullName>
    </submittedName>
</protein>
<proteinExistence type="predicted"/>
<comment type="caution">
    <text evidence="1">The sequence shown here is derived from an EMBL/GenBank/DDBJ whole genome shotgun (WGS) entry which is preliminary data.</text>
</comment>
<gene>
    <name evidence="1" type="ORF">BN873_150309</name>
</gene>
<evidence type="ECO:0000313" key="1">
    <source>
        <dbReference type="EMBL" id="CDI01521.1"/>
    </source>
</evidence>
<dbReference type="AlphaFoldDB" id="W6M232"/>
<accession>W6M232</accession>
<dbReference type="EMBL" id="CBTJ020000020">
    <property type="protein sequence ID" value="CDI01521.1"/>
    <property type="molecule type" value="Genomic_DNA"/>
</dbReference>
<reference evidence="1" key="1">
    <citation type="submission" date="2013-07" db="EMBL/GenBank/DDBJ databases">
        <authorList>
            <person name="McIlroy S."/>
        </authorList>
    </citation>
    <scope>NUCLEOTIDE SEQUENCE [LARGE SCALE GENOMIC DNA]</scope>
    <source>
        <strain evidence="1">Run_A_D11</strain>
    </source>
</reference>
<dbReference type="Proteomes" id="UP000035760">
    <property type="component" value="Unassembled WGS sequence"/>
</dbReference>
<evidence type="ECO:0000313" key="2">
    <source>
        <dbReference type="Proteomes" id="UP000035760"/>
    </source>
</evidence>
<dbReference type="STRING" id="1400863.BN873_150309"/>
<keyword evidence="2" id="KW-1185">Reference proteome</keyword>
<reference evidence="1" key="2">
    <citation type="submission" date="2014-03" db="EMBL/GenBank/DDBJ databases">
        <title>Candidatus Competibacter-lineage genomes retrieved from metagenomes reveal functional metabolic diversity.</title>
        <authorList>
            <person name="McIlroy S.J."/>
            <person name="Albertsen M."/>
            <person name="Andresen E.K."/>
            <person name="Saunders A.M."/>
            <person name="Kristiansen R."/>
            <person name="Stokholm-Bjerregaard M."/>
            <person name="Nielsen K.L."/>
            <person name="Nielsen P.H."/>
        </authorList>
    </citation>
    <scope>NUCLEOTIDE SEQUENCE</scope>
    <source>
        <strain evidence="1">Run_A_D11</strain>
    </source>
</reference>